<gene>
    <name evidence="2" type="ORF">GF068_32915</name>
</gene>
<proteinExistence type="predicted"/>
<evidence type="ECO:0000256" key="1">
    <source>
        <dbReference type="SAM" id="MobiDB-lite"/>
    </source>
</evidence>
<dbReference type="EMBL" id="WJIE01000013">
    <property type="protein sequence ID" value="MRG96689.1"/>
    <property type="molecule type" value="Genomic_DNA"/>
</dbReference>
<organism evidence="2 3">
    <name type="scientific">Polyangium spumosum</name>
    <dbReference type="NCBI Taxonomy" id="889282"/>
    <lineage>
        <taxon>Bacteria</taxon>
        <taxon>Pseudomonadati</taxon>
        <taxon>Myxococcota</taxon>
        <taxon>Polyangia</taxon>
        <taxon>Polyangiales</taxon>
        <taxon>Polyangiaceae</taxon>
        <taxon>Polyangium</taxon>
    </lineage>
</organism>
<keyword evidence="3" id="KW-1185">Reference proteome</keyword>
<dbReference type="RefSeq" id="WP_153823497.1">
    <property type="nucleotide sequence ID" value="NZ_WJIE01000013.1"/>
</dbReference>
<feature type="compositionally biased region" description="Gly residues" evidence="1">
    <location>
        <begin position="161"/>
        <end position="170"/>
    </location>
</feature>
<dbReference type="AlphaFoldDB" id="A0A6N7PXR7"/>
<evidence type="ECO:0000313" key="2">
    <source>
        <dbReference type="EMBL" id="MRG96689.1"/>
    </source>
</evidence>
<feature type="region of interest" description="Disordered" evidence="1">
    <location>
        <begin position="149"/>
        <end position="170"/>
    </location>
</feature>
<dbReference type="Proteomes" id="UP000440224">
    <property type="component" value="Unassembled WGS sequence"/>
</dbReference>
<sequence>MSENAIGKYTGTGIANAMPFKHKLVDVQQGGLGRLKRSKPGCAGVLADLAKSMPEHGQEARIHPDCYAEIVETVQTLEEIRAQRPEADKLAEVLRESEAYYEDKLEGLLSRLAKTVLDTAKDENKPALLATFESAIQYRTLYADKGVATRRKNQQNAGAPAGEGEGPSEG</sequence>
<protein>
    <submittedName>
        <fullName evidence="2">Uncharacterized protein</fullName>
    </submittedName>
</protein>
<accession>A0A6N7PXR7</accession>
<name>A0A6N7PXR7_9BACT</name>
<dbReference type="OrthoDB" id="5528752at2"/>
<reference evidence="2 3" key="1">
    <citation type="submission" date="2019-10" db="EMBL/GenBank/DDBJ databases">
        <title>A soil myxobacterium in the family Polyangiaceae.</title>
        <authorList>
            <person name="Li Y."/>
            <person name="Wang J."/>
        </authorList>
    </citation>
    <scope>NUCLEOTIDE SEQUENCE [LARGE SCALE GENOMIC DNA]</scope>
    <source>
        <strain evidence="2 3">DSM 14734</strain>
    </source>
</reference>
<comment type="caution">
    <text evidence="2">The sequence shown here is derived from an EMBL/GenBank/DDBJ whole genome shotgun (WGS) entry which is preliminary data.</text>
</comment>
<evidence type="ECO:0000313" key="3">
    <source>
        <dbReference type="Proteomes" id="UP000440224"/>
    </source>
</evidence>